<evidence type="ECO:0000313" key="11">
    <source>
        <dbReference type="Proteomes" id="UP000789595"/>
    </source>
</evidence>
<dbReference type="Pfam" id="PF00609">
    <property type="entry name" value="DAGK_acc"/>
    <property type="match status" value="1"/>
</dbReference>
<dbReference type="PANTHER" id="PTHR11255">
    <property type="entry name" value="DIACYLGLYCEROL KINASE"/>
    <property type="match status" value="1"/>
</dbReference>
<dbReference type="EC" id="2.7.1.107" evidence="6"/>
<dbReference type="Gene3D" id="3.40.50.10330">
    <property type="entry name" value="Probable inorganic polyphosphate/atp-NAD kinase, domain 1"/>
    <property type="match status" value="1"/>
</dbReference>
<evidence type="ECO:0000313" key="10">
    <source>
        <dbReference type="EMBL" id="CAH0364748.1"/>
    </source>
</evidence>
<dbReference type="GO" id="GO:0007200">
    <property type="term" value="P:phospholipase C-activating G protein-coupled receptor signaling pathway"/>
    <property type="evidence" value="ECO:0007669"/>
    <property type="project" value="InterPro"/>
</dbReference>
<dbReference type="InterPro" id="IPR017438">
    <property type="entry name" value="ATP-NAD_kinase_N"/>
</dbReference>
<dbReference type="SMART" id="SM00046">
    <property type="entry name" value="DAGKc"/>
    <property type="match status" value="1"/>
</dbReference>
<dbReference type="Pfam" id="PF00781">
    <property type="entry name" value="DAGK_cat"/>
    <property type="match status" value="1"/>
</dbReference>
<dbReference type="InterPro" id="IPR001206">
    <property type="entry name" value="Diacylglycerol_kinase_cat_dom"/>
</dbReference>
<dbReference type="SUPFAM" id="SSF111331">
    <property type="entry name" value="NAD kinase/diacylglycerol kinase-like"/>
    <property type="match status" value="1"/>
</dbReference>
<keyword evidence="4 6" id="KW-0418">Kinase</keyword>
<evidence type="ECO:0000256" key="5">
    <source>
        <dbReference type="ARBA" id="ARBA00022840"/>
    </source>
</evidence>
<dbReference type="OrthoDB" id="242257at2759"/>
<feature type="region of interest" description="Disordered" evidence="7">
    <location>
        <begin position="1"/>
        <end position="43"/>
    </location>
</feature>
<proteinExistence type="inferred from homology"/>
<dbReference type="InterPro" id="IPR016064">
    <property type="entry name" value="NAD/diacylglycerol_kinase_sf"/>
</dbReference>
<evidence type="ECO:0000256" key="7">
    <source>
        <dbReference type="SAM" id="MobiDB-lite"/>
    </source>
</evidence>
<feature type="domain" description="DAGKc" evidence="8">
    <location>
        <begin position="44"/>
        <end position="190"/>
    </location>
</feature>
<dbReference type="GO" id="GO:0005524">
    <property type="term" value="F:ATP binding"/>
    <property type="evidence" value="ECO:0007669"/>
    <property type="project" value="UniProtKB-KW"/>
</dbReference>
<feature type="compositionally biased region" description="Low complexity" evidence="7">
    <location>
        <begin position="12"/>
        <end position="41"/>
    </location>
</feature>
<evidence type="ECO:0000313" key="9">
    <source>
        <dbReference type="EMBL" id="CAE0687448.1"/>
    </source>
</evidence>
<keyword evidence="3 6" id="KW-0547">Nucleotide-binding</keyword>
<dbReference type="PROSITE" id="PS50146">
    <property type="entry name" value="DAGK"/>
    <property type="match status" value="1"/>
</dbReference>
<reference evidence="9" key="1">
    <citation type="submission" date="2021-01" db="EMBL/GenBank/DDBJ databases">
        <authorList>
            <person name="Corre E."/>
            <person name="Pelletier E."/>
            <person name="Niang G."/>
            <person name="Scheremetjew M."/>
            <person name="Finn R."/>
            <person name="Kale V."/>
            <person name="Holt S."/>
            <person name="Cochrane G."/>
            <person name="Meng A."/>
            <person name="Brown T."/>
            <person name="Cohen L."/>
        </authorList>
    </citation>
    <scope>NUCLEOTIDE SEQUENCE</scope>
    <source>
        <strain evidence="9">CCMP1756</strain>
    </source>
</reference>
<dbReference type="GO" id="GO:0004143">
    <property type="term" value="F:ATP-dependent diacylglycerol kinase activity"/>
    <property type="evidence" value="ECO:0007669"/>
    <property type="project" value="UniProtKB-EC"/>
</dbReference>
<dbReference type="InterPro" id="IPR037607">
    <property type="entry name" value="DGK"/>
</dbReference>
<dbReference type="EMBL" id="HBIW01003485">
    <property type="protein sequence ID" value="CAE0687448.1"/>
    <property type="molecule type" value="Transcribed_RNA"/>
</dbReference>
<evidence type="ECO:0000256" key="1">
    <source>
        <dbReference type="ARBA" id="ARBA00009280"/>
    </source>
</evidence>
<evidence type="ECO:0000256" key="2">
    <source>
        <dbReference type="ARBA" id="ARBA00022679"/>
    </source>
</evidence>
<reference evidence="10" key="2">
    <citation type="submission" date="2021-11" db="EMBL/GenBank/DDBJ databases">
        <authorList>
            <consortium name="Genoscope - CEA"/>
            <person name="William W."/>
        </authorList>
    </citation>
    <scope>NUCLEOTIDE SEQUENCE</scope>
</reference>
<dbReference type="EMBL" id="CAKKNE010000001">
    <property type="protein sequence ID" value="CAH0364748.1"/>
    <property type="molecule type" value="Genomic_DNA"/>
</dbReference>
<sequence length="489" mass="52986">MAAADAPEQGRAPESAAAAAAAAPAPSADAEQSRAAAPAAAKTEDAKGVILFSNSRSGGGKGKQVLDALSDIIGKDRVFDLGENPHPEQILAQPHIVEEARNGLRVIVCGGDGTMTWLMAAIDVVKNEVEGAKHCHYLIAPMPLGTGNDLARSLNWGGHFSRKCTSEKWVAQVKNAEPKLLDRWACSVMPNAEGQRNKTVLHVPEVFSVHEYSAHVDEAETHTVVRKGRHHSARMTARVQDQLKDHASQASTLASVDEVEDSFDATVKETNLPISERRPSISQHVKPSETVLKLGGTWRSYDGTFSNYFSIGLDAAGAFAFHAERRKNPARFSSRAKNQLLYAWLGMKATGGCCGCQGPPPKLIDVTTVLCKVEDTWEEVTLPKSCRGLIVLNLQSYAGGRNLWGRDKETTSDDGVLEIVTVDDVFSLGWKLVTTKGLGGSCRRLIRCKELRVRATEKLHMQIDGEPWAQPPATVHIKAIGRSQVLAKR</sequence>
<dbReference type="SMART" id="SM00045">
    <property type="entry name" value="DAGKa"/>
    <property type="match status" value="1"/>
</dbReference>
<dbReference type="GO" id="GO:0016020">
    <property type="term" value="C:membrane"/>
    <property type="evidence" value="ECO:0007669"/>
    <property type="project" value="TreeGrafter"/>
</dbReference>
<dbReference type="Proteomes" id="UP000789595">
    <property type="component" value="Unassembled WGS sequence"/>
</dbReference>
<comment type="catalytic activity">
    <reaction evidence="6">
        <text>a 1,2-diacyl-sn-glycerol + ATP = a 1,2-diacyl-sn-glycero-3-phosphate + ADP + H(+)</text>
        <dbReference type="Rhea" id="RHEA:10272"/>
        <dbReference type="ChEBI" id="CHEBI:15378"/>
        <dbReference type="ChEBI" id="CHEBI:17815"/>
        <dbReference type="ChEBI" id="CHEBI:30616"/>
        <dbReference type="ChEBI" id="CHEBI:58608"/>
        <dbReference type="ChEBI" id="CHEBI:456216"/>
        <dbReference type="EC" id="2.7.1.107"/>
    </reaction>
</comment>
<dbReference type="PANTHER" id="PTHR11255:SF80">
    <property type="entry name" value="EYE-SPECIFIC DIACYLGLYCEROL KINASE"/>
    <property type="match status" value="1"/>
</dbReference>
<gene>
    <name evidence="9" type="ORF">PCAL00307_LOCUS2882</name>
    <name evidence="10" type="ORF">PECAL_1P11270</name>
</gene>
<evidence type="ECO:0000256" key="3">
    <source>
        <dbReference type="ARBA" id="ARBA00022741"/>
    </source>
</evidence>
<evidence type="ECO:0000256" key="4">
    <source>
        <dbReference type="ARBA" id="ARBA00022777"/>
    </source>
</evidence>
<evidence type="ECO:0000259" key="8">
    <source>
        <dbReference type="PROSITE" id="PS50146"/>
    </source>
</evidence>
<dbReference type="Gene3D" id="2.60.200.40">
    <property type="match status" value="1"/>
</dbReference>
<accession>A0A7S3ZLY9</accession>
<protein>
    <recommendedName>
        <fullName evidence="6">Diacylglycerol kinase</fullName>
        <shortName evidence="6">DAG kinase</shortName>
        <ecNumber evidence="6">2.7.1.107</ecNumber>
    </recommendedName>
</protein>
<keyword evidence="5 6" id="KW-0067">ATP-binding</keyword>
<dbReference type="InterPro" id="IPR000756">
    <property type="entry name" value="Diacylglycerol_kin_accessory"/>
</dbReference>
<organism evidence="9">
    <name type="scientific">Pelagomonas calceolata</name>
    <dbReference type="NCBI Taxonomy" id="35677"/>
    <lineage>
        <taxon>Eukaryota</taxon>
        <taxon>Sar</taxon>
        <taxon>Stramenopiles</taxon>
        <taxon>Ochrophyta</taxon>
        <taxon>Pelagophyceae</taxon>
        <taxon>Pelagomonadales</taxon>
        <taxon>Pelagomonadaceae</taxon>
        <taxon>Pelagomonas</taxon>
    </lineage>
</organism>
<comment type="similarity">
    <text evidence="1 6">Belongs to the eukaryotic diacylglycerol kinase family.</text>
</comment>
<name>A0A7S3ZLY9_9STRA</name>
<evidence type="ECO:0000256" key="6">
    <source>
        <dbReference type="RuleBase" id="RU361128"/>
    </source>
</evidence>
<keyword evidence="11" id="KW-1185">Reference proteome</keyword>
<dbReference type="AlphaFoldDB" id="A0A7S3ZLY9"/>
<keyword evidence="2 6" id="KW-0808">Transferase</keyword>